<evidence type="ECO:0000259" key="3">
    <source>
        <dbReference type="Pfam" id="PF07859"/>
    </source>
</evidence>
<dbReference type="GO" id="GO:0004806">
    <property type="term" value="F:triacylglycerol lipase activity"/>
    <property type="evidence" value="ECO:0007669"/>
    <property type="project" value="TreeGrafter"/>
</dbReference>
<gene>
    <name evidence="4" type="ORF">SAMN05444417_2326</name>
</gene>
<dbReference type="InterPro" id="IPR029058">
    <property type="entry name" value="AB_hydrolase_fold"/>
</dbReference>
<evidence type="ECO:0000256" key="2">
    <source>
        <dbReference type="ARBA" id="ARBA00022801"/>
    </source>
</evidence>
<dbReference type="Pfam" id="PF07859">
    <property type="entry name" value="Abhydrolase_3"/>
    <property type="match status" value="1"/>
</dbReference>
<keyword evidence="5" id="KW-1185">Reference proteome</keyword>
<keyword evidence="2" id="KW-0378">Hydrolase</keyword>
<dbReference type="PANTHER" id="PTHR48081">
    <property type="entry name" value="AB HYDROLASE SUPERFAMILY PROTEIN C4A8.06C"/>
    <property type="match status" value="1"/>
</dbReference>
<dbReference type="Gene3D" id="3.40.50.1820">
    <property type="entry name" value="alpha/beta hydrolase"/>
    <property type="match status" value="1"/>
</dbReference>
<dbReference type="AlphaFoldDB" id="A0A1M6FHT7"/>
<proteinExistence type="inferred from homology"/>
<evidence type="ECO:0000313" key="5">
    <source>
        <dbReference type="Proteomes" id="UP000184292"/>
    </source>
</evidence>
<dbReference type="InterPro" id="IPR013094">
    <property type="entry name" value="AB_hydrolase_3"/>
</dbReference>
<dbReference type="Proteomes" id="UP000184292">
    <property type="component" value="Unassembled WGS sequence"/>
</dbReference>
<accession>A0A1M6FHT7</accession>
<dbReference type="SUPFAM" id="SSF53474">
    <property type="entry name" value="alpha/beta-Hydrolases"/>
    <property type="match status" value="1"/>
</dbReference>
<sequence length="303" mass="32591">MSWRLVLLVWLLRHLQKPLLARLDPVGARAQFEAVTSLFAAPRGTYVGKGRLGGVPVRRVVGPGVADDPAAPVLLYAHGGAFVLGSAKSYTGFAAQISTRLGRPVILPDYRRAPEHRFPAALDDLRAVWDALDADLGPERIVLGGDSAGGNLALGLLAQLCHLRIPGPAATFAFSPFTDFRDRAGSRRRNADADPLLPIGRLREVREFYLGDADPADARASPVLARFRGAGPVWLSVGTTEVLHDDTLQMAARLREDGVRTRVLEGRNAPHVWPIFGDYLPEARTALDDLAAFLSSVSAEAGS</sequence>
<evidence type="ECO:0000256" key="1">
    <source>
        <dbReference type="ARBA" id="ARBA00010515"/>
    </source>
</evidence>
<dbReference type="InterPro" id="IPR050300">
    <property type="entry name" value="GDXG_lipolytic_enzyme"/>
</dbReference>
<dbReference type="PANTHER" id="PTHR48081:SF30">
    <property type="entry name" value="ACETYL-HYDROLASE LIPR-RELATED"/>
    <property type="match status" value="1"/>
</dbReference>
<organism evidence="4 5">
    <name type="scientific">Wenxinia saemankumensis</name>
    <dbReference type="NCBI Taxonomy" id="1447782"/>
    <lineage>
        <taxon>Bacteria</taxon>
        <taxon>Pseudomonadati</taxon>
        <taxon>Pseudomonadota</taxon>
        <taxon>Alphaproteobacteria</taxon>
        <taxon>Rhodobacterales</taxon>
        <taxon>Roseobacteraceae</taxon>
        <taxon>Wenxinia</taxon>
    </lineage>
</organism>
<feature type="domain" description="Alpha/beta hydrolase fold-3" evidence="3">
    <location>
        <begin position="74"/>
        <end position="273"/>
    </location>
</feature>
<comment type="similarity">
    <text evidence="1">Belongs to the 'GDXG' lipolytic enzyme family.</text>
</comment>
<evidence type="ECO:0000313" key="4">
    <source>
        <dbReference type="EMBL" id="SHI97298.1"/>
    </source>
</evidence>
<dbReference type="EMBL" id="FQYO01000004">
    <property type="protein sequence ID" value="SHI97298.1"/>
    <property type="molecule type" value="Genomic_DNA"/>
</dbReference>
<reference evidence="4 5" key="1">
    <citation type="submission" date="2016-11" db="EMBL/GenBank/DDBJ databases">
        <authorList>
            <person name="Jaros S."/>
            <person name="Januszkiewicz K."/>
            <person name="Wedrychowicz H."/>
        </authorList>
    </citation>
    <scope>NUCLEOTIDE SEQUENCE [LARGE SCALE GENOMIC DNA]</scope>
    <source>
        <strain evidence="4 5">DSM 100565</strain>
    </source>
</reference>
<dbReference type="RefSeq" id="WP_073330489.1">
    <property type="nucleotide sequence ID" value="NZ_FQYO01000004.1"/>
</dbReference>
<dbReference type="STRING" id="1447782.SAMN05444417_2326"/>
<protein>
    <submittedName>
        <fullName evidence="4">Acetyl esterase/lipase</fullName>
    </submittedName>
</protein>
<name>A0A1M6FHT7_9RHOB</name>
<dbReference type="OrthoDB" id="9806180at2"/>